<dbReference type="InterPro" id="IPR036866">
    <property type="entry name" value="RibonucZ/Hydroxyglut_hydro"/>
</dbReference>
<evidence type="ECO:0000256" key="1">
    <source>
        <dbReference type="SAM" id="MobiDB-lite"/>
    </source>
</evidence>
<sequence>MSRNGARAGADRRSHHHKRKSRASCCGDGGGLRSHAHADAAARDALGLPSAVELADGERFAPGLTAVAVEGAPAGEIAIYAEAEGGSLVIGDALINMGSYGLALTG</sequence>
<evidence type="ECO:0000313" key="2">
    <source>
        <dbReference type="EMBL" id="CAA9224112.1"/>
    </source>
</evidence>
<reference evidence="2" key="1">
    <citation type="submission" date="2020-02" db="EMBL/GenBank/DDBJ databases">
        <authorList>
            <person name="Meier V. D."/>
        </authorList>
    </citation>
    <scope>NUCLEOTIDE SEQUENCE</scope>
    <source>
        <strain evidence="2">AVDCRST_MAG42</strain>
    </source>
</reference>
<dbReference type="EMBL" id="CADCTA010000043">
    <property type="protein sequence ID" value="CAA9224112.1"/>
    <property type="molecule type" value="Genomic_DNA"/>
</dbReference>
<gene>
    <name evidence="2" type="ORF">AVDCRST_MAG42-735</name>
</gene>
<dbReference type="SUPFAM" id="SSF56281">
    <property type="entry name" value="Metallo-hydrolase/oxidoreductase"/>
    <property type="match status" value="1"/>
</dbReference>
<name>A0A6J4HJT5_9BACT</name>
<proteinExistence type="predicted"/>
<organism evidence="2">
    <name type="scientific">uncultured Chthoniobacterales bacterium</name>
    <dbReference type="NCBI Taxonomy" id="1836801"/>
    <lineage>
        <taxon>Bacteria</taxon>
        <taxon>Pseudomonadati</taxon>
        <taxon>Verrucomicrobiota</taxon>
        <taxon>Spartobacteria</taxon>
        <taxon>Chthoniobacterales</taxon>
        <taxon>environmental samples</taxon>
    </lineage>
</organism>
<accession>A0A6J4HJT5</accession>
<protein>
    <submittedName>
        <fullName evidence="2">Uncharacterized protein</fullName>
    </submittedName>
</protein>
<feature type="compositionally biased region" description="Basic residues" evidence="1">
    <location>
        <begin position="13"/>
        <end position="22"/>
    </location>
</feature>
<dbReference type="Gene3D" id="3.60.15.10">
    <property type="entry name" value="Ribonuclease Z/Hydroxyacylglutathione hydrolase-like"/>
    <property type="match status" value="1"/>
</dbReference>
<feature type="region of interest" description="Disordered" evidence="1">
    <location>
        <begin position="1"/>
        <end position="34"/>
    </location>
</feature>
<dbReference type="AlphaFoldDB" id="A0A6J4HJT5"/>